<dbReference type="Pfam" id="PF00930">
    <property type="entry name" value="DPPIV_N"/>
    <property type="match status" value="1"/>
</dbReference>
<accession>A0ABD2PVQ3</accession>
<dbReference type="Gene3D" id="3.40.50.1820">
    <property type="entry name" value="alpha/beta hydrolase"/>
    <property type="match status" value="1"/>
</dbReference>
<evidence type="ECO:0000256" key="4">
    <source>
        <dbReference type="ARBA" id="ARBA00022692"/>
    </source>
</evidence>
<organism evidence="15 16">
    <name type="scientific">Cichlidogyrus casuarinus</name>
    <dbReference type="NCBI Taxonomy" id="1844966"/>
    <lineage>
        <taxon>Eukaryota</taxon>
        <taxon>Metazoa</taxon>
        <taxon>Spiralia</taxon>
        <taxon>Lophotrochozoa</taxon>
        <taxon>Platyhelminthes</taxon>
        <taxon>Monogenea</taxon>
        <taxon>Monopisthocotylea</taxon>
        <taxon>Dactylogyridea</taxon>
        <taxon>Ancyrocephalidae</taxon>
        <taxon>Cichlidogyrus</taxon>
    </lineage>
</organism>
<reference evidence="15 16" key="1">
    <citation type="submission" date="2024-11" db="EMBL/GenBank/DDBJ databases">
        <title>Adaptive evolution of stress response genes in parasites aligns with host niche diversity.</title>
        <authorList>
            <person name="Hahn C."/>
            <person name="Resl P."/>
        </authorList>
    </citation>
    <scope>NUCLEOTIDE SEQUENCE [LARGE SCALE GENOMIC DNA]</scope>
    <source>
        <strain evidence="15">EGGRZ-B1_66</strain>
        <tissue evidence="15">Body</tissue>
    </source>
</reference>
<keyword evidence="4 12" id="KW-0812">Transmembrane</keyword>
<dbReference type="AlphaFoldDB" id="A0ABD2PVQ3"/>
<dbReference type="InterPro" id="IPR002469">
    <property type="entry name" value="Peptidase_S9B_N"/>
</dbReference>
<evidence type="ECO:0000256" key="11">
    <source>
        <dbReference type="ARBA" id="ARBA00037847"/>
    </source>
</evidence>
<evidence type="ECO:0000256" key="10">
    <source>
        <dbReference type="ARBA" id="ARBA00023180"/>
    </source>
</evidence>
<keyword evidence="9 12" id="KW-0472">Membrane</keyword>
<feature type="transmembrane region" description="Helical" evidence="12">
    <location>
        <begin position="44"/>
        <end position="64"/>
    </location>
</feature>
<keyword evidence="10" id="KW-0325">Glycoprotein</keyword>
<dbReference type="PANTHER" id="PTHR11731:SF200">
    <property type="entry name" value="DIPEPTIDYL PEPTIDASE 10, ISOFORM B"/>
    <property type="match status" value="1"/>
</dbReference>
<keyword evidence="3" id="KW-0645">Protease</keyword>
<evidence type="ECO:0000259" key="13">
    <source>
        <dbReference type="Pfam" id="PF00326"/>
    </source>
</evidence>
<dbReference type="InterPro" id="IPR001375">
    <property type="entry name" value="Peptidase_S9_cat"/>
</dbReference>
<feature type="domain" description="Peptidase S9 prolyl oligopeptidase catalytic" evidence="13">
    <location>
        <begin position="642"/>
        <end position="754"/>
    </location>
</feature>
<evidence type="ECO:0000256" key="3">
    <source>
        <dbReference type="ARBA" id="ARBA00022670"/>
    </source>
</evidence>
<dbReference type="SUPFAM" id="SSF82171">
    <property type="entry name" value="DPP6 N-terminal domain-like"/>
    <property type="match status" value="1"/>
</dbReference>
<dbReference type="EMBL" id="JBJKFK010002163">
    <property type="protein sequence ID" value="KAL3311535.1"/>
    <property type="molecule type" value="Genomic_DNA"/>
</dbReference>
<dbReference type="GO" id="GO:0016020">
    <property type="term" value="C:membrane"/>
    <property type="evidence" value="ECO:0007669"/>
    <property type="project" value="UniProtKB-SubCell"/>
</dbReference>
<keyword evidence="16" id="KW-1185">Reference proteome</keyword>
<evidence type="ECO:0000256" key="1">
    <source>
        <dbReference type="ARBA" id="ARBA00004606"/>
    </source>
</evidence>
<dbReference type="InterPro" id="IPR029058">
    <property type="entry name" value="AB_hydrolase_fold"/>
</dbReference>
<name>A0ABD2PVQ3_9PLAT</name>
<evidence type="ECO:0000313" key="15">
    <source>
        <dbReference type="EMBL" id="KAL3311535.1"/>
    </source>
</evidence>
<comment type="caution">
    <text evidence="15">The sequence shown here is derived from an EMBL/GenBank/DDBJ whole genome shotgun (WGS) entry which is preliminary data.</text>
</comment>
<evidence type="ECO:0000256" key="2">
    <source>
        <dbReference type="ARBA" id="ARBA00022438"/>
    </source>
</evidence>
<dbReference type="Gene3D" id="2.140.10.30">
    <property type="entry name" value="Dipeptidylpeptidase IV, N-terminal domain"/>
    <property type="match status" value="1"/>
</dbReference>
<dbReference type="InterPro" id="IPR050278">
    <property type="entry name" value="Serine_Prot_S9B/DPPIV"/>
</dbReference>
<sequence length="772" mass="88505">MSEVVASTKASEPDLENNLLAKTDSLGENELVASNPQQKNWKGIVLALLVILFISGIIIIASVLSTQVFALYNAISDINHGNIVDTFSLLTDSLDHDYGTQLNFDDLVTNNNIYRKFQVESYMYGKYFVWRDPPTGLRFFDTEAGTEGLIDMNRINEVTFLDPLVTFQVPSNLGFEITIVGNHLVIFHYHNQKFRGSSSGGLGNLIPIGSNKGSYEQPMLFKSVADPTGQRIAFVDLQYQLYYQEKFFNRSETILTHVTKGLPSENFQYAYPDWLYMEEIFEVDRAMWWSPDGMKLAFAAFDEKNTKSINITLFKSDNSVYGQSVNIKYPKAGDLNQKNVPLISFYVHGVKTKETRLIPKPNYIPEDAILSFVKWITDDVLLLSYLDRPQVTVWLLAVSWTTNTTWKSKENNKEPIALPEENKFLIILPQEDKIGFRAIASLDLYVHEGRAVDHISAMTWIHRPKYDIMDIYLKNGDDIFYKSSGPNPMEMHLFWFNKNLHRIDEAVCLSCNNTNCTYNEFLVAPNAKYTQWICRGPDIYRASIFELKRIDEKENIHSYKLDFVKYLKDLPKEREQYKKHKLPRVEFHELVLRANTSDELKVNAKVLLPPELDKSHITQYPLLLFTYAGPSTQMVKTDFKPDWREYMVTRLRTIIMMVDGRGTSGRGRGFETSVYKHLGDYEIADQLEAVKVFASKNKYVNQSQIGAFGWSYGGFTVGHLLGHPRNELIRCGVSVAPVTNFKLYGEIEKIAVTSLGACMYRTARDQIQMNKP</sequence>
<comment type="subcellular location">
    <subcellularLocation>
        <location evidence="11">Endomembrane system</location>
        <topology evidence="11">Single-pass membrane protein</topology>
    </subcellularLocation>
    <subcellularLocation>
        <location evidence="1">Membrane</location>
        <topology evidence="1">Single-pass type II membrane protein</topology>
    </subcellularLocation>
</comment>
<dbReference type="GO" id="GO:0008236">
    <property type="term" value="F:serine-type peptidase activity"/>
    <property type="evidence" value="ECO:0007669"/>
    <property type="project" value="UniProtKB-KW"/>
</dbReference>
<evidence type="ECO:0000313" key="16">
    <source>
        <dbReference type="Proteomes" id="UP001626550"/>
    </source>
</evidence>
<dbReference type="GO" id="GO:0012505">
    <property type="term" value="C:endomembrane system"/>
    <property type="evidence" value="ECO:0007669"/>
    <property type="project" value="UniProtKB-SubCell"/>
</dbReference>
<dbReference type="GO" id="GO:0006508">
    <property type="term" value="P:proteolysis"/>
    <property type="evidence" value="ECO:0007669"/>
    <property type="project" value="UniProtKB-KW"/>
</dbReference>
<evidence type="ECO:0000256" key="5">
    <source>
        <dbReference type="ARBA" id="ARBA00022801"/>
    </source>
</evidence>
<keyword evidence="8 12" id="KW-1133">Transmembrane helix</keyword>
<feature type="domain" description="Dipeptidylpeptidase IV N-terminal" evidence="14">
    <location>
        <begin position="227"/>
        <end position="539"/>
    </location>
</feature>
<keyword evidence="5" id="KW-0378">Hydrolase</keyword>
<dbReference type="Pfam" id="PF00326">
    <property type="entry name" value="Peptidase_S9"/>
    <property type="match status" value="1"/>
</dbReference>
<evidence type="ECO:0000256" key="7">
    <source>
        <dbReference type="ARBA" id="ARBA00022968"/>
    </source>
</evidence>
<evidence type="ECO:0000256" key="6">
    <source>
        <dbReference type="ARBA" id="ARBA00022825"/>
    </source>
</evidence>
<dbReference type="SUPFAM" id="SSF53474">
    <property type="entry name" value="alpha/beta-Hydrolases"/>
    <property type="match status" value="1"/>
</dbReference>
<dbReference type="Proteomes" id="UP001626550">
    <property type="component" value="Unassembled WGS sequence"/>
</dbReference>
<keyword evidence="2" id="KW-0031">Aminopeptidase</keyword>
<gene>
    <name evidence="15" type="primary">DPP10_1</name>
    <name evidence="15" type="ORF">Ciccas_009884</name>
</gene>
<keyword evidence="6" id="KW-0720">Serine protease</keyword>
<protein>
    <submittedName>
        <fullName evidence="15">Inactive dipeptidyl peptidase 10</fullName>
    </submittedName>
</protein>
<dbReference type="GO" id="GO:0004177">
    <property type="term" value="F:aminopeptidase activity"/>
    <property type="evidence" value="ECO:0007669"/>
    <property type="project" value="UniProtKB-KW"/>
</dbReference>
<proteinExistence type="predicted"/>
<evidence type="ECO:0000256" key="12">
    <source>
        <dbReference type="SAM" id="Phobius"/>
    </source>
</evidence>
<keyword evidence="7" id="KW-0735">Signal-anchor</keyword>
<evidence type="ECO:0000256" key="9">
    <source>
        <dbReference type="ARBA" id="ARBA00023136"/>
    </source>
</evidence>
<dbReference type="PANTHER" id="PTHR11731">
    <property type="entry name" value="PROTEASE FAMILY S9B,C DIPEPTIDYL-PEPTIDASE IV-RELATED"/>
    <property type="match status" value="1"/>
</dbReference>
<evidence type="ECO:0000256" key="8">
    <source>
        <dbReference type="ARBA" id="ARBA00022989"/>
    </source>
</evidence>
<evidence type="ECO:0000259" key="14">
    <source>
        <dbReference type="Pfam" id="PF00930"/>
    </source>
</evidence>